<proteinExistence type="predicted"/>
<evidence type="ECO:0000313" key="1">
    <source>
        <dbReference type="EMBL" id="GBM94963.1"/>
    </source>
</evidence>
<comment type="caution">
    <text evidence="1">The sequence shown here is derived from an EMBL/GenBank/DDBJ whole genome shotgun (WGS) entry which is preliminary data.</text>
</comment>
<dbReference type="Proteomes" id="UP000499080">
    <property type="component" value="Unassembled WGS sequence"/>
</dbReference>
<dbReference type="AlphaFoldDB" id="A0A4Y2JX60"/>
<protein>
    <submittedName>
        <fullName evidence="1">Uncharacterized protein</fullName>
    </submittedName>
</protein>
<reference evidence="1 2" key="1">
    <citation type="journal article" date="2019" name="Sci. Rep.">
        <title>Orb-weaving spider Araneus ventricosus genome elucidates the spidroin gene catalogue.</title>
        <authorList>
            <person name="Kono N."/>
            <person name="Nakamura H."/>
            <person name="Ohtoshi R."/>
            <person name="Moran D.A.P."/>
            <person name="Shinohara A."/>
            <person name="Yoshida Y."/>
            <person name="Fujiwara M."/>
            <person name="Mori M."/>
            <person name="Tomita M."/>
            <person name="Arakawa K."/>
        </authorList>
    </citation>
    <scope>NUCLEOTIDE SEQUENCE [LARGE SCALE GENOMIC DNA]</scope>
</reference>
<dbReference type="EMBL" id="BGPR01004016">
    <property type="protein sequence ID" value="GBM94963.1"/>
    <property type="molecule type" value="Genomic_DNA"/>
</dbReference>
<gene>
    <name evidence="1" type="ORF">AVEN_265275_1</name>
</gene>
<accession>A0A4Y2JX60</accession>
<name>A0A4Y2JX60_ARAVE</name>
<sequence length="130" mass="14991">MNIDGRTSQLQVNYVIIPSTAQARVLEAFKWVTTLLRRLLELEVIRRVCERGLVVLSALRVVEWLWRTIVTNRWRSHPEIFKTPSWEEKTSSPSRGIDCCGGGVASREIGRDPLFFGQSVHCTYFRTVNK</sequence>
<keyword evidence="2" id="KW-1185">Reference proteome</keyword>
<evidence type="ECO:0000313" key="2">
    <source>
        <dbReference type="Proteomes" id="UP000499080"/>
    </source>
</evidence>
<organism evidence="1 2">
    <name type="scientific">Araneus ventricosus</name>
    <name type="common">Orbweaver spider</name>
    <name type="synonym">Epeira ventricosa</name>
    <dbReference type="NCBI Taxonomy" id="182803"/>
    <lineage>
        <taxon>Eukaryota</taxon>
        <taxon>Metazoa</taxon>
        <taxon>Ecdysozoa</taxon>
        <taxon>Arthropoda</taxon>
        <taxon>Chelicerata</taxon>
        <taxon>Arachnida</taxon>
        <taxon>Araneae</taxon>
        <taxon>Araneomorphae</taxon>
        <taxon>Entelegynae</taxon>
        <taxon>Araneoidea</taxon>
        <taxon>Araneidae</taxon>
        <taxon>Araneus</taxon>
    </lineage>
</organism>